<dbReference type="KEGG" id="halu:HUG12_12990"/>
<name>A0A7D5LBF5_9EURY</name>
<evidence type="ECO:0000256" key="1">
    <source>
        <dbReference type="SAM" id="MobiDB-lite"/>
    </source>
</evidence>
<dbReference type="PROSITE" id="PS51257">
    <property type="entry name" value="PROKAR_LIPOPROTEIN"/>
    <property type="match status" value="1"/>
</dbReference>
<evidence type="ECO:0000313" key="2">
    <source>
        <dbReference type="EMBL" id="QLG62590.1"/>
    </source>
</evidence>
<dbReference type="EMBL" id="CP058579">
    <property type="protein sequence ID" value="QLG62590.1"/>
    <property type="molecule type" value="Genomic_DNA"/>
</dbReference>
<accession>A0A7D5LBF5</accession>
<dbReference type="InterPro" id="IPR045396">
    <property type="entry name" value="DUF6517"/>
</dbReference>
<dbReference type="RefSeq" id="WP_179269175.1">
    <property type="nucleotide sequence ID" value="NZ_CP058579.1"/>
</dbReference>
<dbReference type="OrthoDB" id="205286at2157"/>
<dbReference type="Proteomes" id="UP000509626">
    <property type="component" value="Chromosome"/>
</dbReference>
<sequence>MRRRVLLGGTALTLAAGTAGCLGFLTGEEPLSFEAEPAAAADGTASETGYETDGPRAETVTREFTAAGQTREVEVTNRITTYEKTVEVGTLGEAKLGVFAAIASPKVEIAGRTLNPIEDHSNDDLVELLASQYEGIEDPSAVDERTVETLGSETTFTKYEAVATFDGQEVDVYVHVGRVESGDDFVVAMGVYPRAMEDQEEPNVVSLAGSLEHPA</sequence>
<gene>
    <name evidence="2" type="ORF">HUG12_12990</name>
</gene>
<keyword evidence="3" id="KW-1185">Reference proteome</keyword>
<feature type="compositionally biased region" description="Low complexity" evidence="1">
    <location>
        <begin position="36"/>
        <end position="49"/>
    </location>
</feature>
<reference evidence="2 3" key="1">
    <citation type="submission" date="2020-06" db="EMBL/GenBank/DDBJ databases">
        <title>NJ-3-1, isolated from saline soil.</title>
        <authorList>
            <person name="Cui H.L."/>
            <person name="Shi X."/>
        </authorList>
    </citation>
    <scope>NUCLEOTIDE SEQUENCE [LARGE SCALE GENOMIC DNA]</scope>
    <source>
        <strain evidence="2 3">NJ-3-1</strain>
    </source>
</reference>
<organism evidence="2 3">
    <name type="scientific">Halorarum salinum</name>
    <dbReference type="NCBI Taxonomy" id="2743089"/>
    <lineage>
        <taxon>Archaea</taxon>
        <taxon>Methanobacteriati</taxon>
        <taxon>Methanobacteriota</taxon>
        <taxon>Stenosarchaea group</taxon>
        <taxon>Halobacteria</taxon>
        <taxon>Halobacteriales</taxon>
        <taxon>Haloferacaceae</taxon>
        <taxon>Halorarum</taxon>
    </lineage>
</organism>
<dbReference type="Pfam" id="PF20127">
    <property type="entry name" value="DUF6517"/>
    <property type="match status" value="1"/>
</dbReference>
<evidence type="ECO:0000313" key="3">
    <source>
        <dbReference type="Proteomes" id="UP000509626"/>
    </source>
</evidence>
<dbReference type="GeneID" id="56038391"/>
<protein>
    <submittedName>
        <fullName evidence="2">Uncharacterized protein</fullName>
    </submittedName>
</protein>
<proteinExistence type="predicted"/>
<dbReference type="AlphaFoldDB" id="A0A7D5LBF5"/>
<feature type="region of interest" description="Disordered" evidence="1">
    <location>
        <begin position="36"/>
        <end position="55"/>
    </location>
</feature>